<keyword evidence="5" id="KW-0663">Pyridoxal phosphate</keyword>
<dbReference type="KEGG" id="nvi:100679128"/>
<dbReference type="SMR" id="A0A7M7GHN3"/>
<keyword evidence="4" id="KW-0808">Transferase</keyword>
<dbReference type="PROSITE" id="PS51257">
    <property type="entry name" value="PROKAR_LIPOPROTEIN"/>
    <property type="match status" value="1"/>
</dbReference>
<feature type="chain" id="PRO_5029478340" description="Aminotransferase class I/classII large domain-containing protein" evidence="7">
    <location>
        <begin position="27"/>
        <end position="449"/>
    </location>
</feature>
<dbReference type="InterPro" id="IPR004838">
    <property type="entry name" value="NHTrfase_class1_PyrdxlP-BS"/>
</dbReference>
<dbReference type="InterPro" id="IPR004839">
    <property type="entry name" value="Aminotransferase_I/II_large"/>
</dbReference>
<dbReference type="InParanoid" id="A0A7M7GHN3"/>
<dbReference type="FunFam" id="3.40.640.10:FF:000024">
    <property type="entry name" value="Kynurenine--oxoglutarate transaminase 3"/>
    <property type="match status" value="1"/>
</dbReference>
<dbReference type="RefSeq" id="XP_003426079.2">
    <property type="nucleotide sequence ID" value="XM_003426031.5"/>
</dbReference>
<accession>A0A7M7GHN3</accession>
<evidence type="ECO:0000313" key="9">
    <source>
        <dbReference type="EnsemblMetazoa" id="XP_003426079"/>
    </source>
</evidence>
<proteinExistence type="inferred from homology"/>
<dbReference type="Gene3D" id="3.90.1150.10">
    <property type="entry name" value="Aspartate Aminotransferase, domain 1"/>
    <property type="match status" value="1"/>
</dbReference>
<evidence type="ECO:0000259" key="8">
    <source>
        <dbReference type="Pfam" id="PF00155"/>
    </source>
</evidence>
<dbReference type="PROSITE" id="PS00105">
    <property type="entry name" value="AA_TRANSFER_CLASS_1"/>
    <property type="match status" value="1"/>
</dbReference>
<dbReference type="InterPro" id="IPR015421">
    <property type="entry name" value="PyrdxlP-dep_Trfase_major"/>
</dbReference>
<evidence type="ECO:0000313" key="10">
    <source>
        <dbReference type="Proteomes" id="UP000002358"/>
    </source>
</evidence>
<dbReference type="GeneID" id="100679128"/>
<evidence type="ECO:0000256" key="7">
    <source>
        <dbReference type="SAM" id="SignalP"/>
    </source>
</evidence>
<dbReference type="CDD" id="cd00609">
    <property type="entry name" value="AAT_like"/>
    <property type="match status" value="1"/>
</dbReference>
<comment type="pathway">
    <text evidence="6">Amino-acid degradation; L-kynurenine degradation; kynurenate from L-kynurenine: step 1/2.</text>
</comment>
<reference evidence="9" key="1">
    <citation type="submission" date="2021-01" db="UniProtKB">
        <authorList>
            <consortium name="EnsemblMetazoa"/>
        </authorList>
    </citation>
    <scope>IDENTIFICATION</scope>
</reference>
<dbReference type="InterPro" id="IPR015422">
    <property type="entry name" value="PyrdxlP-dep_Trfase_small"/>
</dbReference>
<organism evidence="9 10">
    <name type="scientific">Nasonia vitripennis</name>
    <name type="common">Parasitic wasp</name>
    <dbReference type="NCBI Taxonomy" id="7425"/>
    <lineage>
        <taxon>Eukaryota</taxon>
        <taxon>Metazoa</taxon>
        <taxon>Ecdysozoa</taxon>
        <taxon>Arthropoda</taxon>
        <taxon>Hexapoda</taxon>
        <taxon>Insecta</taxon>
        <taxon>Pterygota</taxon>
        <taxon>Neoptera</taxon>
        <taxon>Endopterygota</taxon>
        <taxon>Hymenoptera</taxon>
        <taxon>Apocrita</taxon>
        <taxon>Proctotrupomorpha</taxon>
        <taxon>Chalcidoidea</taxon>
        <taxon>Pteromalidae</taxon>
        <taxon>Pteromalinae</taxon>
        <taxon>Nasonia</taxon>
    </lineage>
</organism>
<keyword evidence="10" id="KW-1185">Reference proteome</keyword>
<dbReference type="GO" id="GO:0016212">
    <property type="term" value="F:kynurenine-oxoglutarate transaminase activity"/>
    <property type="evidence" value="ECO:0007669"/>
    <property type="project" value="TreeGrafter"/>
</dbReference>
<keyword evidence="7" id="KW-0732">Signal</keyword>
<dbReference type="AlphaFoldDB" id="A0A7M7GHN3"/>
<dbReference type="Gene3D" id="3.40.640.10">
    <property type="entry name" value="Type I PLP-dependent aspartate aminotransferase-like (Major domain)"/>
    <property type="match status" value="1"/>
</dbReference>
<feature type="domain" description="Aminotransferase class I/classII large" evidence="8">
    <location>
        <begin position="58"/>
        <end position="440"/>
    </location>
</feature>
<dbReference type="GO" id="GO:0005739">
    <property type="term" value="C:mitochondrion"/>
    <property type="evidence" value="ECO:0007669"/>
    <property type="project" value="TreeGrafter"/>
</dbReference>
<evidence type="ECO:0000256" key="1">
    <source>
        <dbReference type="ARBA" id="ARBA00001933"/>
    </source>
</evidence>
<evidence type="ECO:0000256" key="3">
    <source>
        <dbReference type="ARBA" id="ARBA00022576"/>
    </source>
</evidence>
<evidence type="ECO:0000256" key="6">
    <source>
        <dbReference type="ARBA" id="ARBA00024016"/>
    </source>
</evidence>
<dbReference type="InterPro" id="IPR015424">
    <property type="entry name" value="PyrdxlP-dep_Trfase"/>
</dbReference>
<dbReference type="GO" id="GO:0030170">
    <property type="term" value="F:pyridoxal phosphate binding"/>
    <property type="evidence" value="ECO:0007669"/>
    <property type="project" value="InterPro"/>
</dbReference>
<dbReference type="PANTHER" id="PTHR43807">
    <property type="entry name" value="FI04487P"/>
    <property type="match status" value="1"/>
</dbReference>
<feature type="signal peptide" evidence="7">
    <location>
        <begin position="1"/>
        <end position="26"/>
    </location>
</feature>
<dbReference type="EnsemblMetazoa" id="XM_003426031">
    <property type="protein sequence ID" value="XP_003426079"/>
    <property type="gene ID" value="LOC100679128"/>
</dbReference>
<evidence type="ECO:0000256" key="5">
    <source>
        <dbReference type="ARBA" id="ARBA00022898"/>
    </source>
</evidence>
<dbReference type="PANTHER" id="PTHR43807:SF20">
    <property type="entry name" value="FI04487P"/>
    <property type="match status" value="1"/>
</dbReference>
<dbReference type="OrthoDB" id="6500941at2759"/>
<dbReference type="SUPFAM" id="SSF53383">
    <property type="entry name" value="PLP-dependent transferases"/>
    <property type="match status" value="1"/>
</dbReference>
<comment type="similarity">
    <text evidence="2">Belongs to the class-I pyridoxal-phosphate-dependent aminotransferase family.</text>
</comment>
<name>A0A7M7GHN3_NASVI</name>
<evidence type="ECO:0000256" key="4">
    <source>
        <dbReference type="ARBA" id="ARBA00022679"/>
    </source>
</evidence>
<keyword evidence="3" id="KW-0032">Aminotransferase</keyword>
<protein>
    <recommendedName>
        <fullName evidence="8">Aminotransferase class I/classII large domain-containing protein</fullName>
    </recommendedName>
</protein>
<sequence>MDRRLRYSVQAVLVLIIAGCSDYAGAAKSSKFRLPERFAGIDTTTDKNMNEVLMKYNPVNLGTGAPDFLPPTFVRSAMWNVSVSDDPAVNQYSNPDGHKKLQTAVARLYSDLINRDLDPNENVIITVGASEALYVTIQAHTNPGDEWILIEPAFTAYRSLVKMAGGVPKLVQLRPKKTRGKISSSDWVYERKEMARAFNRKTKGILINTPHNPTGKVFTKEELQFIADLAVKWNTLVVTDEVYEWLIYKPNKHVRIAGLPDMYERTITISSASKMFSVTGWRVGWLYGPSELLSNVRVVHFKLVFSDPTPSQIAVAAAMNNFRKDLDRPNSYLSSYLKELQSKRNDVVDVLEEIGMSPIVPEAGFFVMANWTALSWRARLQDERGAFLDVRFAKWLAKNVGVLGAPVSPFYNDVNDKNSGESYLRFCFIKKNKTLQEAAKLLLEWIQWQ</sequence>
<dbReference type="InterPro" id="IPR051326">
    <property type="entry name" value="Kynurenine-oxoglutarate_AT"/>
</dbReference>
<comment type="cofactor">
    <cofactor evidence="1">
        <name>pyridoxal 5'-phosphate</name>
        <dbReference type="ChEBI" id="CHEBI:597326"/>
    </cofactor>
</comment>
<dbReference type="Proteomes" id="UP000002358">
    <property type="component" value="Chromosome 3"/>
</dbReference>
<dbReference type="Pfam" id="PF00155">
    <property type="entry name" value="Aminotran_1_2"/>
    <property type="match status" value="1"/>
</dbReference>
<evidence type="ECO:0000256" key="2">
    <source>
        <dbReference type="ARBA" id="ARBA00007441"/>
    </source>
</evidence>